<protein>
    <submittedName>
        <fullName evidence="1">Uncharacterized protein</fullName>
    </submittedName>
</protein>
<gene>
    <name evidence="1" type="ORF">HNR73_005068</name>
</gene>
<keyword evidence="2" id="KW-1185">Reference proteome</keyword>
<dbReference type="Proteomes" id="UP000548476">
    <property type="component" value="Unassembled WGS sequence"/>
</dbReference>
<accession>A0A841FMF9</accession>
<sequence length="101" mass="11390">MCREGRLRLHAKGGTQLGDTFVTSYEPARLRRGLVAHETHHRDAQWRRYGLVFGVMYLYAHLRDVVIGKKCCNRYELAAEVASNGGGGYDCLPAPEARRRG</sequence>
<evidence type="ECO:0000313" key="2">
    <source>
        <dbReference type="Proteomes" id="UP000548476"/>
    </source>
</evidence>
<comment type="caution">
    <text evidence="1">The sequence shown here is derived from an EMBL/GenBank/DDBJ whole genome shotgun (WGS) entry which is preliminary data.</text>
</comment>
<evidence type="ECO:0000313" key="1">
    <source>
        <dbReference type="EMBL" id="MBB6037195.1"/>
    </source>
</evidence>
<dbReference type="EMBL" id="JACHGT010000011">
    <property type="protein sequence ID" value="MBB6037195.1"/>
    <property type="molecule type" value="Genomic_DNA"/>
</dbReference>
<dbReference type="AlphaFoldDB" id="A0A841FMF9"/>
<proteinExistence type="predicted"/>
<reference evidence="1 2" key="1">
    <citation type="submission" date="2020-08" db="EMBL/GenBank/DDBJ databases">
        <title>Genomic Encyclopedia of Type Strains, Phase IV (KMG-IV): sequencing the most valuable type-strain genomes for metagenomic binning, comparative biology and taxonomic classification.</title>
        <authorList>
            <person name="Goeker M."/>
        </authorList>
    </citation>
    <scope>NUCLEOTIDE SEQUENCE [LARGE SCALE GENOMIC DNA]</scope>
    <source>
        <strain evidence="1 2">YIM 65646</strain>
    </source>
</reference>
<name>A0A841FMF9_9ACTN</name>
<organism evidence="1 2">
    <name type="scientific">Phytomonospora endophytica</name>
    <dbReference type="NCBI Taxonomy" id="714109"/>
    <lineage>
        <taxon>Bacteria</taxon>
        <taxon>Bacillati</taxon>
        <taxon>Actinomycetota</taxon>
        <taxon>Actinomycetes</taxon>
        <taxon>Micromonosporales</taxon>
        <taxon>Micromonosporaceae</taxon>
        <taxon>Phytomonospora</taxon>
    </lineage>
</organism>